<protein>
    <submittedName>
        <fullName evidence="2">Arylesterase</fullName>
        <ecNumber evidence="2">3.1.1.2</ecNumber>
    </submittedName>
</protein>
<dbReference type="InterPro" id="IPR029058">
    <property type="entry name" value="AB_hydrolase_fold"/>
</dbReference>
<organism evidence="2 3">
    <name type="scientific">Peptoniphilus lacrimalis</name>
    <dbReference type="NCBI Taxonomy" id="33031"/>
    <lineage>
        <taxon>Bacteria</taxon>
        <taxon>Bacillati</taxon>
        <taxon>Bacillota</taxon>
        <taxon>Tissierellia</taxon>
        <taxon>Tissierellales</taxon>
        <taxon>Peptoniphilaceae</taxon>
        <taxon>Peptoniphilus</taxon>
    </lineage>
</organism>
<name>A0A379C6U4_9FIRM</name>
<dbReference type="EMBL" id="UGSZ01000001">
    <property type="protein sequence ID" value="SUB57818.1"/>
    <property type="molecule type" value="Genomic_DNA"/>
</dbReference>
<proteinExistence type="predicted"/>
<dbReference type="Pfam" id="PF00561">
    <property type="entry name" value="Abhydrolase_1"/>
    <property type="match status" value="1"/>
</dbReference>
<dbReference type="SUPFAM" id="SSF53474">
    <property type="entry name" value="alpha/beta-Hydrolases"/>
    <property type="match status" value="1"/>
</dbReference>
<evidence type="ECO:0000259" key="1">
    <source>
        <dbReference type="Pfam" id="PF00561"/>
    </source>
</evidence>
<dbReference type="PANTHER" id="PTHR46438">
    <property type="entry name" value="ALPHA/BETA-HYDROLASES SUPERFAMILY PROTEIN"/>
    <property type="match status" value="1"/>
</dbReference>
<sequence>MNTNFLRLSSGEDIFYTYKKNVNNSKNLLFIHGNYATSYIWTDIYQSCKEIYNVYGLDLRGFGRSSYKTPARQMKTYARDVVEFVRKLNLKNLTIIAWSAGGAVAMETLKELRGYLNEIYLVDSISTRGYDSPYRIFLDINEYTRNLFPMIDFYTNNLNPYQKIENFIPSYYEAEKYFSKYLFNFTRPKELFLKKIAQEMLLQRNNLDFWEAMTNFRMDKSVLKENKIPIKVIWGAYDKIVSQEDTEEILEDFNFKAKFIKFNKSGHAPFIDQKAEFLELLYIKK</sequence>
<dbReference type="STRING" id="1122949.GCA_000378725_01332"/>
<gene>
    <name evidence="2" type="ORF">NCTC13149_01677</name>
</gene>
<dbReference type="Gene3D" id="3.40.50.1820">
    <property type="entry name" value="alpha/beta hydrolase"/>
    <property type="match status" value="1"/>
</dbReference>
<evidence type="ECO:0000313" key="2">
    <source>
        <dbReference type="EMBL" id="SUB57818.1"/>
    </source>
</evidence>
<dbReference type="RefSeq" id="WP_009345795.1">
    <property type="nucleotide sequence ID" value="NZ_CP165621.1"/>
</dbReference>
<reference evidence="2 3" key="1">
    <citation type="submission" date="2018-06" db="EMBL/GenBank/DDBJ databases">
        <authorList>
            <consortium name="Pathogen Informatics"/>
            <person name="Doyle S."/>
        </authorList>
    </citation>
    <scope>NUCLEOTIDE SEQUENCE [LARGE SCALE GENOMIC DNA]</scope>
    <source>
        <strain evidence="2 3">NCTC13149</strain>
    </source>
</reference>
<feature type="domain" description="AB hydrolase-1" evidence="1">
    <location>
        <begin position="28"/>
        <end position="272"/>
    </location>
</feature>
<dbReference type="Proteomes" id="UP000255517">
    <property type="component" value="Unassembled WGS sequence"/>
</dbReference>
<dbReference type="AlphaFoldDB" id="A0A379C6U4"/>
<dbReference type="OrthoDB" id="252464at2"/>
<dbReference type="EC" id="3.1.1.2" evidence="2"/>
<keyword evidence="2" id="KW-0378">Hydrolase</keyword>
<evidence type="ECO:0000313" key="3">
    <source>
        <dbReference type="Proteomes" id="UP000255517"/>
    </source>
</evidence>
<dbReference type="GO" id="GO:0004064">
    <property type="term" value="F:arylesterase activity"/>
    <property type="evidence" value="ECO:0007669"/>
    <property type="project" value="UniProtKB-EC"/>
</dbReference>
<dbReference type="InterPro" id="IPR000073">
    <property type="entry name" value="AB_hydrolase_1"/>
</dbReference>
<accession>A0A379C6U4</accession>